<feature type="transmembrane region" description="Helical" evidence="1">
    <location>
        <begin position="302"/>
        <end position="324"/>
    </location>
</feature>
<dbReference type="AlphaFoldDB" id="A0A318GYQ9"/>
<dbReference type="EMBL" id="QJJS01000010">
    <property type="protein sequence ID" value="PXW95204.1"/>
    <property type="molecule type" value="Genomic_DNA"/>
</dbReference>
<dbReference type="Pfam" id="PF08447">
    <property type="entry name" value="PAS_3"/>
    <property type="match status" value="1"/>
</dbReference>
<dbReference type="InterPro" id="IPR035965">
    <property type="entry name" value="PAS-like_dom_sf"/>
</dbReference>
<dbReference type="CDD" id="cd12914">
    <property type="entry name" value="PDC1_DGC_like"/>
    <property type="match status" value="1"/>
</dbReference>
<dbReference type="PROSITE" id="PS50887">
    <property type="entry name" value="GGDEF"/>
    <property type="match status" value="1"/>
</dbReference>
<dbReference type="SMART" id="SM00267">
    <property type="entry name" value="GGDEF"/>
    <property type="match status" value="1"/>
</dbReference>
<dbReference type="PROSITE" id="PS50113">
    <property type="entry name" value="PAC"/>
    <property type="match status" value="2"/>
</dbReference>
<dbReference type="InterPro" id="IPR052155">
    <property type="entry name" value="Biofilm_reg_signaling"/>
</dbReference>
<dbReference type="Gene3D" id="3.30.70.270">
    <property type="match status" value="1"/>
</dbReference>
<feature type="domain" description="PAC" evidence="2">
    <location>
        <begin position="415"/>
        <end position="467"/>
    </location>
</feature>
<dbReference type="InterPro" id="IPR043128">
    <property type="entry name" value="Rev_trsase/Diguanyl_cyclase"/>
</dbReference>
<keyword evidence="1" id="KW-0812">Transmembrane</keyword>
<proteinExistence type="predicted"/>
<dbReference type="InterPro" id="IPR054327">
    <property type="entry name" value="His-kinase-like_sensor"/>
</dbReference>
<dbReference type="Gene3D" id="2.10.70.100">
    <property type="match status" value="1"/>
</dbReference>
<feature type="domain" description="GGDEF" evidence="3">
    <location>
        <begin position="749"/>
        <end position="881"/>
    </location>
</feature>
<sequence length="881" mass="96581">MDCLSSPDGVGARVGDRSPVRPPRASVYVLAVVLIAGLVAAVASLAVYREFAQYREQTLTTTMNTARLIDQVVESMFAKVDVSLQTSARFYLDRLGQRRPAGLAVEPFLAEQRRLHPEIISLRITDAAGAVIHGLDPGEQAVNLADRSFFKAARSNADDRLIVAGPVLARIAQKWVLVLARRLQDGQGRFVGMVYANIAVASFQAPLSRVDLGPHGAATLRTSELALVFRVPESADTIGSTRVSADLAAIIQAGRQQGSYVAATALDGIERINAYRRIGTHPVYVIVGAAPRDRHGDIASSIALIGVLSLVALGVLLAGARVVWQTTARLHADLAIRERLEASLRQAQQISRLGNWVCDARTGKCSWSAVLHDIFRLDPSGPALPFAAMEPYFEPASWSRLKRAVQDCATLGTPYDLDGQIIRADGESAWIHAKGAARRSDEGEIVELHGTVQDISERKQLELALGRANEELDDLYNGVPCGYHSVDSSGRYVRINATMLSWIGCSLDEAIGKLGPRDSFSEAGRAKFDSNFPSFLKTGRVRALEFELVHRSGQRRTVSVSASAIYDAQGRFKMSRSVMFDVTELRRAQAQVSEIRSTQDAMLNNQRVGVARLRDRQFTWVNTTLCDLFGYRAAELEGRSSRLLYADDASFEALGRDAYPRLMAGESFHTRLQVRRQDGRLVWIDLQGVLVDAASRESLWMLADITDLLRRQEQFEFNARHDALTGLVNRSLLDKLIPQALDRARRQGTHVAVCYLDLDRFKPVNDRHGHAVGDEVLKDVGRRLLQSVGEADVVARIGGDEFVLLLTGLDDAQGHRPVCERARAAISRPIMMAGQRLSVGVAIGVAVFPVDGDDPESLRMLADERMYLDKASRDLPSGPAG</sequence>
<dbReference type="SUPFAM" id="SSF55073">
    <property type="entry name" value="Nucleotide cyclase"/>
    <property type="match status" value="1"/>
</dbReference>
<dbReference type="SMART" id="SM00086">
    <property type="entry name" value="PAC"/>
    <property type="match status" value="3"/>
</dbReference>
<evidence type="ECO:0000259" key="2">
    <source>
        <dbReference type="PROSITE" id="PS50113"/>
    </source>
</evidence>
<dbReference type="SUPFAM" id="SSF55785">
    <property type="entry name" value="PYP-like sensor domain (PAS domain)"/>
    <property type="match status" value="3"/>
</dbReference>
<dbReference type="Pfam" id="PF08448">
    <property type="entry name" value="PAS_4"/>
    <property type="match status" value="2"/>
</dbReference>
<dbReference type="InterPro" id="IPR013655">
    <property type="entry name" value="PAS_fold_3"/>
</dbReference>
<dbReference type="CDD" id="cd12915">
    <property type="entry name" value="PDC2_DGC_like"/>
    <property type="match status" value="1"/>
</dbReference>
<feature type="domain" description="PAC" evidence="2">
    <location>
        <begin position="542"/>
        <end position="594"/>
    </location>
</feature>
<dbReference type="Pfam" id="PF00990">
    <property type="entry name" value="GGDEF"/>
    <property type="match status" value="1"/>
</dbReference>
<dbReference type="InterPro" id="IPR000014">
    <property type="entry name" value="PAS"/>
</dbReference>
<dbReference type="OrthoDB" id="8929028at2"/>
<dbReference type="NCBIfam" id="TIGR00229">
    <property type="entry name" value="sensory_box"/>
    <property type="match status" value="2"/>
</dbReference>
<accession>A0A318GYQ9</accession>
<organism evidence="4 5">
    <name type="scientific">Sphaerotilus hippei</name>
    <dbReference type="NCBI Taxonomy" id="744406"/>
    <lineage>
        <taxon>Bacteria</taxon>
        <taxon>Pseudomonadati</taxon>
        <taxon>Pseudomonadota</taxon>
        <taxon>Betaproteobacteria</taxon>
        <taxon>Burkholderiales</taxon>
        <taxon>Sphaerotilaceae</taxon>
        <taxon>Sphaerotilus</taxon>
    </lineage>
</organism>
<dbReference type="InterPro" id="IPR001610">
    <property type="entry name" value="PAC"/>
</dbReference>
<dbReference type="CDD" id="cd01949">
    <property type="entry name" value="GGDEF"/>
    <property type="match status" value="1"/>
</dbReference>
<feature type="transmembrane region" description="Helical" evidence="1">
    <location>
        <begin position="27"/>
        <end position="48"/>
    </location>
</feature>
<dbReference type="InterPro" id="IPR029787">
    <property type="entry name" value="Nucleotide_cyclase"/>
</dbReference>
<keyword evidence="5" id="KW-1185">Reference proteome</keyword>
<dbReference type="NCBIfam" id="TIGR00254">
    <property type="entry name" value="GGDEF"/>
    <property type="match status" value="1"/>
</dbReference>
<gene>
    <name evidence="4" type="ORF">C7444_11049</name>
</gene>
<dbReference type="CDD" id="cd00130">
    <property type="entry name" value="PAS"/>
    <property type="match status" value="2"/>
</dbReference>
<evidence type="ECO:0000259" key="3">
    <source>
        <dbReference type="PROSITE" id="PS50887"/>
    </source>
</evidence>
<dbReference type="SMART" id="SM00091">
    <property type="entry name" value="PAS"/>
    <property type="match status" value="2"/>
</dbReference>
<dbReference type="InterPro" id="IPR000700">
    <property type="entry name" value="PAS-assoc_C"/>
</dbReference>
<reference evidence="4 5" key="1">
    <citation type="submission" date="2018-05" db="EMBL/GenBank/DDBJ databases">
        <title>Genomic Encyclopedia of Type Strains, Phase IV (KMG-IV): sequencing the most valuable type-strain genomes for metagenomic binning, comparative biology and taxonomic classification.</title>
        <authorList>
            <person name="Goeker M."/>
        </authorList>
    </citation>
    <scope>NUCLEOTIDE SEQUENCE [LARGE SCALE GENOMIC DNA]</scope>
    <source>
        <strain evidence="4 5">DSM 566</strain>
    </source>
</reference>
<dbReference type="PANTHER" id="PTHR44757">
    <property type="entry name" value="DIGUANYLATE CYCLASE DGCP"/>
    <property type="match status" value="1"/>
</dbReference>
<dbReference type="Pfam" id="PF22588">
    <property type="entry name" value="dCache_1_like"/>
    <property type="match status" value="1"/>
</dbReference>
<dbReference type="Proteomes" id="UP000247811">
    <property type="component" value="Unassembled WGS sequence"/>
</dbReference>
<dbReference type="RefSeq" id="WP_146219388.1">
    <property type="nucleotide sequence ID" value="NZ_QJJS01000010.1"/>
</dbReference>
<dbReference type="Gene3D" id="3.30.450.20">
    <property type="entry name" value="PAS domain"/>
    <property type="match status" value="5"/>
</dbReference>
<keyword evidence="1" id="KW-1133">Transmembrane helix</keyword>
<name>A0A318GYQ9_9BURK</name>
<dbReference type="InterPro" id="IPR000160">
    <property type="entry name" value="GGDEF_dom"/>
</dbReference>
<protein>
    <submittedName>
        <fullName evidence="4">PAS domain S-box-containing protein/diguanylate cyclase (GGDEF)-like protein</fullName>
    </submittedName>
</protein>
<evidence type="ECO:0000313" key="4">
    <source>
        <dbReference type="EMBL" id="PXW95204.1"/>
    </source>
</evidence>
<evidence type="ECO:0000313" key="5">
    <source>
        <dbReference type="Proteomes" id="UP000247811"/>
    </source>
</evidence>
<evidence type="ECO:0000256" key="1">
    <source>
        <dbReference type="SAM" id="Phobius"/>
    </source>
</evidence>
<keyword evidence="1" id="KW-0472">Membrane</keyword>
<dbReference type="PANTHER" id="PTHR44757:SF2">
    <property type="entry name" value="BIOFILM ARCHITECTURE MAINTENANCE PROTEIN MBAA"/>
    <property type="match status" value="1"/>
</dbReference>
<comment type="caution">
    <text evidence="4">The sequence shown here is derived from an EMBL/GenBank/DDBJ whole genome shotgun (WGS) entry which is preliminary data.</text>
</comment>
<dbReference type="InterPro" id="IPR013656">
    <property type="entry name" value="PAS_4"/>
</dbReference>